<dbReference type="GO" id="GO:0032040">
    <property type="term" value="C:small-subunit processome"/>
    <property type="evidence" value="ECO:0007669"/>
    <property type="project" value="TreeGrafter"/>
</dbReference>
<dbReference type="InterPro" id="IPR005612">
    <property type="entry name" value="CCAAT-binding_factor"/>
</dbReference>
<dbReference type="EMBL" id="AMBO01000400">
    <property type="protein sequence ID" value="EKC98008.1"/>
    <property type="molecule type" value="Genomic_DNA"/>
</dbReference>
<comment type="caution">
    <text evidence="4">The sequence shown here is derived from an EMBL/GenBank/DDBJ whole genome shotgun (WGS) entry which is preliminary data.</text>
</comment>
<gene>
    <name evidence="4" type="ORF">A1Q2_07805</name>
</gene>
<dbReference type="AlphaFoldDB" id="K1W8N5"/>
<evidence type="ECO:0000256" key="2">
    <source>
        <dbReference type="SAM" id="MobiDB-lite"/>
    </source>
</evidence>
<dbReference type="PANTHER" id="PTHR12455:SF0">
    <property type="entry name" value="NUCLEOLAR COMPLEX PROTEIN 4 HOMOLOG"/>
    <property type="match status" value="1"/>
</dbReference>
<feature type="domain" description="CCAAT-binding factor" evidence="3">
    <location>
        <begin position="357"/>
        <end position="503"/>
    </location>
</feature>
<dbReference type="FunCoup" id="K1W8N5">
    <property type="interactions" value="389"/>
</dbReference>
<dbReference type="GO" id="GO:0030692">
    <property type="term" value="C:Noc4p-Nop14p complex"/>
    <property type="evidence" value="ECO:0007669"/>
    <property type="project" value="TreeGrafter"/>
</dbReference>
<dbReference type="PANTHER" id="PTHR12455">
    <property type="entry name" value="NUCLEOLAR COMPLEX PROTEIN 4"/>
    <property type="match status" value="1"/>
</dbReference>
<dbReference type="Proteomes" id="UP000006757">
    <property type="component" value="Unassembled WGS sequence"/>
</dbReference>
<name>K1W8N5_TRIAC</name>
<protein>
    <recommendedName>
        <fullName evidence="3">CCAAT-binding factor domain-containing protein</fullName>
    </recommendedName>
</protein>
<dbReference type="HOGENOM" id="CLU_015945_1_0_1"/>
<proteinExistence type="inferred from homology"/>
<evidence type="ECO:0000259" key="3">
    <source>
        <dbReference type="Pfam" id="PF03914"/>
    </source>
</evidence>
<reference evidence="4 5" key="1">
    <citation type="journal article" date="2012" name="Eukaryot. Cell">
        <title>Genome sequence of the Trichosporon asahii environmental strain CBS 8904.</title>
        <authorList>
            <person name="Yang R.Y."/>
            <person name="Li H.T."/>
            <person name="Zhu H."/>
            <person name="Zhou G.P."/>
            <person name="Wang M."/>
            <person name="Wang L."/>
        </authorList>
    </citation>
    <scope>NUCLEOTIDE SEQUENCE [LARGE SCALE GENOMIC DNA]</scope>
    <source>
        <strain evidence="4 5">CBS 8904</strain>
    </source>
</reference>
<dbReference type="OrthoDB" id="10263185at2759"/>
<comment type="similarity">
    <text evidence="1">Belongs to the CBF/MAK21 family.</text>
</comment>
<dbReference type="InParanoid" id="K1W8N5"/>
<organism evidence="4 5">
    <name type="scientific">Trichosporon asahii var. asahii (strain CBS 8904)</name>
    <name type="common">Yeast</name>
    <dbReference type="NCBI Taxonomy" id="1220162"/>
    <lineage>
        <taxon>Eukaryota</taxon>
        <taxon>Fungi</taxon>
        <taxon>Dikarya</taxon>
        <taxon>Basidiomycota</taxon>
        <taxon>Agaricomycotina</taxon>
        <taxon>Tremellomycetes</taxon>
        <taxon>Trichosporonales</taxon>
        <taxon>Trichosporonaceae</taxon>
        <taxon>Trichosporon</taxon>
    </lineage>
</organism>
<dbReference type="InterPro" id="IPR027193">
    <property type="entry name" value="Noc4"/>
</dbReference>
<evidence type="ECO:0000313" key="4">
    <source>
        <dbReference type="EMBL" id="EKC98008.1"/>
    </source>
</evidence>
<dbReference type="STRING" id="1220162.K1W8N5"/>
<feature type="region of interest" description="Disordered" evidence="2">
    <location>
        <begin position="144"/>
        <end position="165"/>
    </location>
</feature>
<keyword evidence="5" id="KW-1185">Reference proteome</keyword>
<dbReference type="eggNOG" id="KOG2154">
    <property type="taxonomic scope" value="Eukaryota"/>
</dbReference>
<dbReference type="Pfam" id="PF03914">
    <property type="entry name" value="CBF"/>
    <property type="match status" value="1"/>
</dbReference>
<evidence type="ECO:0000256" key="1">
    <source>
        <dbReference type="ARBA" id="ARBA00007797"/>
    </source>
</evidence>
<accession>K1W8N5</accession>
<sequence>MAPSPLLQVQKLEEALTAKPADPNPILALLALARHANPEVVHKAVWALYRVFGVQLAQGRVGGITGPKEKESAEVKDGGKVKSWLRDRLLEYAAILGGLLHDSEAALRLLFALLVPLSESAGVPIHLPYFRILVSYLLAPPDSQRGASSPDSTLEENQEGPSGELPLDVAGAAVDDYWAKYDDLRLFFFREIPSFLPLQHVDNLLNQLVHLIYLPKEQGDINAFFIPGLKANPSSAKKAKSKKGKKGKKEVDALPDWMEAYDEPSDEEEEQLAGKKRQRTAALGTAAAVHSLAAHTAAYTAAWEGVLSYPLEKGWERRVLTNLHGERGILAYMSASRRVIVADWLGATVDRGGAHAMLAMNGLYVLMTAYNLDYPNFYTRLYGLLTPEVLHARYRARFFRLLEVFLSSPLLPAAIVSSFIKRLARLALTAPPAGAVLVIPFTYNLFKKHPGTMPMLHRLDDGQDLDPYDASEPNPLSTKAIDGSVWELGAVRKHYLASIAVMAQVFEEQFTKPPFLLEDFLDHGYQTLFNTEAERKIKNPPALSVQLELGKPEDMPAPFPSGDAGFGEDKDVVSELWAF</sequence>
<dbReference type="OMA" id="HDDVRWF"/>
<evidence type="ECO:0000313" key="5">
    <source>
        <dbReference type="Proteomes" id="UP000006757"/>
    </source>
</evidence>
<dbReference type="GO" id="GO:0042254">
    <property type="term" value="P:ribosome biogenesis"/>
    <property type="evidence" value="ECO:0007669"/>
    <property type="project" value="InterPro"/>
</dbReference>